<proteinExistence type="predicted"/>
<dbReference type="EMBL" id="LIUT01000001">
    <property type="protein sequence ID" value="KOR89299.1"/>
    <property type="molecule type" value="Genomic_DNA"/>
</dbReference>
<organism evidence="1 2">
    <name type="scientific">Paenibacillus solani</name>
    <dbReference type="NCBI Taxonomy" id="1705565"/>
    <lineage>
        <taxon>Bacteria</taxon>
        <taxon>Bacillati</taxon>
        <taxon>Bacillota</taxon>
        <taxon>Bacilli</taxon>
        <taxon>Bacillales</taxon>
        <taxon>Paenibacillaceae</taxon>
        <taxon>Paenibacillus</taxon>
    </lineage>
</organism>
<sequence length="67" mass="7542">MELGNLFTHDAFINNRAYAQTLDGVIVAGTERVAGAKKFGFLRVMSRGWRFIYMNQTHESKQDGGSM</sequence>
<dbReference type="PATRIC" id="fig|1705565.3.peg.3805"/>
<accession>A0A0M1P5I5</accession>
<name>A0A0M1P5I5_9BACL</name>
<evidence type="ECO:0000313" key="1">
    <source>
        <dbReference type="EMBL" id="KOR89299.1"/>
    </source>
</evidence>
<protein>
    <submittedName>
        <fullName evidence="1">Uncharacterized protein</fullName>
    </submittedName>
</protein>
<dbReference type="Proteomes" id="UP000036932">
    <property type="component" value="Unassembled WGS sequence"/>
</dbReference>
<comment type="caution">
    <text evidence="1">The sequence shown here is derived from an EMBL/GenBank/DDBJ whole genome shotgun (WGS) entry which is preliminary data.</text>
</comment>
<keyword evidence="2" id="KW-1185">Reference proteome</keyword>
<reference evidence="2" key="1">
    <citation type="submission" date="2015-08" db="EMBL/GenBank/DDBJ databases">
        <title>Genome sequencing project for genomic taxonomy and phylogenomics of Bacillus-like bacteria.</title>
        <authorList>
            <person name="Liu B."/>
            <person name="Wang J."/>
            <person name="Zhu Y."/>
            <person name="Liu G."/>
            <person name="Chen Q."/>
            <person name="Chen Z."/>
            <person name="Lan J."/>
            <person name="Che J."/>
            <person name="Ge C."/>
            <person name="Shi H."/>
            <person name="Pan Z."/>
            <person name="Liu X."/>
        </authorList>
    </citation>
    <scope>NUCLEOTIDE SEQUENCE [LARGE SCALE GENOMIC DNA]</scope>
    <source>
        <strain evidence="2">FJAT-22460</strain>
    </source>
</reference>
<dbReference type="AlphaFoldDB" id="A0A0M1P5I5"/>
<evidence type="ECO:0000313" key="2">
    <source>
        <dbReference type="Proteomes" id="UP000036932"/>
    </source>
</evidence>
<gene>
    <name evidence="1" type="ORF">AM231_09175</name>
</gene>